<feature type="compositionally biased region" description="Pro residues" evidence="1">
    <location>
        <begin position="12"/>
        <end position="25"/>
    </location>
</feature>
<dbReference type="GeneID" id="300577276"/>
<comment type="caution">
    <text evidence="2">The sequence shown here is derived from an EMBL/GenBank/DDBJ whole genome shotgun (WGS) entry which is preliminary data.</text>
</comment>
<sequence>MNKERMLGDAEPPGPVTTAPVPPVTPDLGPFLYQKAANEYMTDVDPESREESESGDSSDDSGLGCQHAFDAVNDQLPAAFDENTRLDIIDYSEQVEELPEEFPFDEDVARALSDDSIDQTSLETAVEAPHSNLEDPSYLVPHRQSQFLEISDFEMAFGLFAHSTGLNRAEYASLREIRLLLLTADGNPLTVVLLLPNRLSALKNRVATRLPLLDMRQADISLMTGKLPTSKSSTKDIETADRHTVTSLHFIDPINLFSAFMSTEKAQAMRTGFAHFVDLPVELYHSLSWASSVRTTSGEYAHIQQEDADGNIVNGPVVFPSDFVMYCCTDTDCGCRCQESDGDNYEVSHIGRVIGVGRDYRSNNRAQEIGGISLIVHELFQHPDYRHDSLLSQHPLAEFPHSPPLAYDEVIIHCHDIYIPQEHLISVVSDSVFCDYFWGEDHNDPAPRRGLQEQIRQDANPLARRGQRPRRIKVFRKYDAVGSWLQGEQRPTQSNLRRALVYPQYPDPARCMLVPLCHTHPIRGQLEVDAYGRELFETWDRSASSTIPMLSCSIITFIDGFGLYRNTHKSLVGVYLSPAALTLSERQIQSHMFPLTLGPHGSNFDDVVRSLSTLGDLDRGRQVEIEGKQVVLCVPILCFTGDMPQQAQNSGFRGPRADKFCRSCFCGEQAAKSHYGPDVLHFDIITHGRYHHQSLAMTDQIEAITARRDGTQYGTQWGVKESRPALMHLTPALDVIRTRPADAAHSEFNGLTHLMHAALLDLLNADAREEYTRLLRQWPFPSGWGRLQSPVHHLESYTLAEHARWPVVVPCLLRSWLQRSHMHGFVFDEFVRYISPEAVDEQQVLDTVVSLFAKVAKSNSVLMGTNVSRSDRARMRDIIIDAREGFRLLCMLLSRSIMRNDDDSEPSQQRRQQSTSDISMTSKSGDSTSLPPRGSRGPSVSRVTVRSSRATGSSSEVEPSDYRSYKGD</sequence>
<feature type="region of interest" description="Disordered" evidence="1">
    <location>
        <begin position="900"/>
        <end position="968"/>
    </location>
</feature>
<reference evidence="2 3" key="1">
    <citation type="submission" date="2018-01" db="EMBL/GenBank/DDBJ databases">
        <title>Genome characterization of the sugarcane-associated fungus Trichoderma ghanense CCMA-1212 and their application in lignocelulose bioconversion.</title>
        <authorList>
            <person name="Steindorff A.S."/>
            <person name="Mendes T.D."/>
            <person name="Vilela E.S.D."/>
            <person name="Rodrigues D.S."/>
            <person name="Formighieri E.F."/>
            <person name="Melo I.S."/>
            <person name="Favaro L.C.L."/>
        </authorList>
    </citation>
    <scope>NUCLEOTIDE SEQUENCE [LARGE SCALE GENOMIC DNA]</scope>
    <source>
        <strain evidence="2 3">CCMA-1212</strain>
    </source>
</reference>
<evidence type="ECO:0000313" key="3">
    <source>
        <dbReference type="Proteomes" id="UP001642720"/>
    </source>
</evidence>
<evidence type="ECO:0000256" key="1">
    <source>
        <dbReference type="SAM" id="MobiDB-lite"/>
    </source>
</evidence>
<feature type="compositionally biased region" description="Low complexity" evidence="1">
    <location>
        <begin position="927"/>
        <end position="955"/>
    </location>
</feature>
<proteinExistence type="predicted"/>
<name>A0ABY2H4L7_9HYPO</name>
<keyword evidence="3" id="KW-1185">Reference proteome</keyword>
<gene>
    <name evidence="2" type="ORF">CCMA1212_005569</name>
</gene>
<dbReference type="RefSeq" id="XP_073558795.1">
    <property type="nucleotide sequence ID" value="XM_073702826.1"/>
</dbReference>
<accession>A0ABY2H4L7</accession>
<protein>
    <submittedName>
        <fullName evidence="2">Uncharacterized protein</fullName>
    </submittedName>
</protein>
<dbReference type="Proteomes" id="UP001642720">
    <property type="component" value="Unassembled WGS sequence"/>
</dbReference>
<feature type="compositionally biased region" description="Polar residues" evidence="1">
    <location>
        <begin position="906"/>
        <end position="926"/>
    </location>
</feature>
<organism evidence="2 3">
    <name type="scientific">Trichoderma ghanense</name>
    <dbReference type="NCBI Taxonomy" id="65468"/>
    <lineage>
        <taxon>Eukaryota</taxon>
        <taxon>Fungi</taxon>
        <taxon>Dikarya</taxon>
        <taxon>Ascomycota</taxon>
        <taxon>Pezizomycotina</taxon>
        <taxon>Sordariomycetes</taxon>
        <taxon>Hypocreomycetidae</taxon>
        <taxon>Hypocreales</taxon>
        <taxon>Hypocreaceae</taxon>
        <taxon>Trichoderma</taxon>
    </lineage>
</organism>
<evidence type="ECO:0000313" key="2">
    <source>
        <dbReference type="EMBL" id="TFB02594.1"/>
    </source>
</evidence>
<dbReference type="EMBL" id="PPTA01000006">
    <property type="protein sequence ID" value="TFB02594.1"/>
    <property type="molecule type" value="Genomic_DNA"/>
</dbReference>
<feature type="region of interest" description="Disordered" evidence="1">
    <location>
        <begin position="1"/>
        <end position="66"/>
    </location>
</feature>